<reference evidence="1" key="2">
    <citation type="submission" date="2023-05" db="EMBL/GenBank/DDBJ databases">
        <authorList>
            <consortium name="Lawrence Berkeley National Laboratory"/>
            <person name="Steindorff A."/>
            <person name="Hensen N."/>
            <person name="Bonometti L."/>
            <person name="Westerberg I."/>
            <person name="Brannstrom I.O."/>
            <person name="Guillou S."/>
            <person name="Cros-Aarteil S."/>
            <person name="Calhoun S."/>
            <person name="Haridas S."/>
            <person name="Kuo A."/>
            <person name="Mondo S."/>
            <person name="Pangilinan J."/>
            <person name="Riley R."/>
            <person name="Labutti K."/>
            <person name="Andreopoulos B."/>
            <person name="Lipzen A."/>
            <person name="Chen C."/>
            <person name="Yanf M."/>
            <person name="Daum C."/>
            <person name="Ng V."/>
            <person name="Clum A."/>
            <person name="Ohm R."/>
            <person name="Martin F."/>
            <person name="Silar P."/>
            <person name="Natvig D."/>
            <person name="Lalanne C."/>
            <person name="Gautier V."/>
            <person name="Ament-Velasquez S.L."/>
            <person name="Kruys A."/>
            <person name="Hutchinson M.I."/>
            <person name="Powell A.J."/>
            <person name="Barry K."/>
            <person name="Miller A.N."/>
            <person name="Grigoriev I.V."/>
            <person name="Debuchy R."/>
            <person name="Gladieux P."/>
            <person name="Thoren M.H."/>
            <person name="Johannesson H."/>
        </authorList>
    </citation>
    <scope>NUCLEOTIDE SEQUENCE</scope>
    <source>
        <strain evidence="1">PSN293</strain>
    </source>
</reference>
<dbReference type="PANTHER" id="PTHR40129:SF2">
    <property type="entry name" value="KETOPANTOATE REDUCTASE N-TERMINAL DOMAIN-CONTAINING PROTEIN"/>
    <property type="match status" value="1"/>
</dbReference>
<keyword evidence="2" id="KW-1185">Reference proteome</keyword>
<comment type="caution">
    <text evidence="1">The sequence shown here is derived from an EMBL/GenBank/DDBJ whole genome shotgun (WGS) entry which is preliminary data.</text>
</comment>
<name>A0AAN6YIU5_9PEZI</name>
<dbReference type="AlphaFoldDB" id="A0AAN6YIU5"/>
<protein>
    <submittedName>
        <fullName evidence="1">Uncharacterized protein</fullName>
    </submittedName>
</protein>
<proteinExistence type="predicted"/>
<dbReference type="EMBL" id="MU858059">
    <property type="protein sequence ID" value="KAK4217457.1"/>
    <property type="molecule type" value="Genomic_DNA"/>
</dbReference>
<dbReference type="Gene3D" id="3.40.50.720">
    <property type="entry name" value="NAD(P)-binding Rossmann-like Domain"/>
    <property type="match status" value="1"/>
</dbReference>
<evidence type="ECO:0000313" key="1">
    <source>
        <dbReference type="EMBL" id="KAK4217457.1"/>
    </source>
</evidence>
<accession>A0AAN6YIU5</accession>
<organism evidence="1 2">
    <name type="scientific">Rhypophila decipiens</name>
    <dbReference type="NCBI Taxonomy" id="261697"/>
    <lineage>
        <taxon>Eukaryota</taxon>
        <taxon>Fungi</taxon>
        <taxon>Dikarya</taxon>
        <taxon>Ascomycota</taxon>
        <taxon>Pezizomycotina</taxon>
        <taxon>Sordariomycetes</taxon>
        <taxon>Sordariomycetidae</taxon>
        <taxon>Sordariales</taxon>
        <taxon>Naviculisporaceae</taxon>
        <taxon>Rhypophila</taxon>
    </lineage>
</organism>
<sequence length="307" mass="33975">MEELDILILGAGWTATFLIPLLALRKVSFAATTTDGRTVEGHPTIAFKFDPSDSNLRSHIAALPRARTIVITFPLTGQGPSRLLVETYETTHPTRSSSPSLATIQFIQLGSTGVWQSNGPLLSSTPPSSGEGQGPWVTRHSPLVNPTAPRTIAESELVSLGGCVLHLAGLWDGTKRVPSNWIDRIGPSKEAVRSKKSLHMIHGLDVARAILAVSQSDKAKWDEKCRGQRWMLTDGFVYDWWSLLLGWADVKKEEGGEPTKQAEWVYELMLEEGVRGLPRSMEQLKRCYDTREFWSTFGLVPLKGRMV</sequence>
<dbReference type="Proteomes" id="UP001301769">
    <property type="component" value="Unassembled WGS sequence"/>
</dbReference>
<dbReference type="PANTHER" id="PTHR40129">
    <property type="entry name" value="KETOPANTOATE REDUCTASE N-TERMINAL DOMAIN-CONTAINING PROTEIN"/>
    <property type="match status" value="1"/>
</dbReference>
<evidence type="ECO:0000313" key="2">
    <source>
        <dbReference type="Proteomes" id="UP001301769"/>
    </source>
</evidence>
<gene>
    <name evidence="1" type="ORF">QBC37DRAFT_414557</name>
</gene>
<reference evidence="1" key="1">
    <citation type="journal article" date="2023" name="Mol. Phylogenet. Evol.">
        <title>Genome-scale phylogeny and comparative genomics of the fungal order Sordariales.</title>
        <authorList>
            <person name="Hensen N."/>
            <person name="Bonometti L."/>
            <person name="Westerberg I."/>
            <person name="Brannstrom I.O."/>
            <person name="Guillou S."/>
            <person name="Cros-Aarteil S."/>
            <person name="Calhoun S."/>
            <person name="Haridas S."/>
            <person name="Kuo A."/>
            <person name="Mondo S."/>
            <person name="Pangilinan J."/>
            <person name="Riley R."/>
            <person name="LaButti K."/>
            <person name="Andreopoulos B."/>
            <person name="Lipzen A."/>
            <person name="Chen C."/>
            <person name="Yan M."/>
            <person name="Daum C."/>
            <person name="Ng V."/>
            <person name="Clum A."/>
            <person name="Steindorff A."/>
            <person name="Ohm R.A."/>
            <person name="Martin F."/>
            <person name="Silar P."/>
            <person name="Natvig D.O."/>
            <person name="Lalanne C."/>
            <person name="Gautier V."/>
            <person name="Ament-Velasquez S.L."/>
            <person name="Kruys A."/>
            <person name="Hutchinson M.I."/>
            <person name="Powell A.J."/>
            <person name="Barry K."/>
            <person name="Miller A.N."/>
            <person name="Grigoriev I.V."/>
            <person name="Debuchy R."/>
            <person name="Gladieux P."/>
            <person name="Hiltunen Thoren M."/>
            <person name="Johannesson H."/>
        </authorList>
    </citation>
    <scope>NUCLEOTIDE SEQUENCE</scope>
    <source>
        <strain evidence="1">PSN293</strain>
    </source>
</reference>